<gene>
    <name evidence="10" type="ORF">NKG59_09015</name>
</gene>
<comment type="caution">
    <text evidence="10">The sequence shown here is derived from an EMBL/GenBank/DDBJ whole genome shotgun (WGS) entry which is preliminary data.</text>
</comment>
<dbReference type="GO" id="GO:0015141">
    <property type="term" value="F:succinate transmembrane transporter activity"/>
    <property type="evidence" value="ECO:0007669"/>
    <property type="project" value="TreeGrafter"/>
</dbReference>
<protein>
    <submittedName>
        <fullName evidence="10">Cation:dicarboxylase symporter family transporter</fullName>
    </submittedName>
</protein>
<dbReference type="RefSeq" id="WP_253536436.1">
    <property type="nucleotide sequence ID" value="NZ_JAMYWC010000002.1"/>
</dbReference>
<evidence type="ECO:0000313" key="10">
    <source>
        <dbReference type="EMBL" id="MCP1172499.1"/>
    </source>
</evidence>
<feature type="transmembrane region" description="Helical" evidence="9">
    <location>
        <begin position="222"/>
        <end position="247"/>
    </location>
</feature>
<sequence length="438" mass="46019">MKHLKKLHVQVLIGLACAVVLGIAAPQWAVAMKPIGQAFIALLKMMLAPIIFCTLVQGLAHVRDLRMLGRMGVKSLVYFEVVSTVAMVLGFVLVNVFEPGVGLHATNLAESADAVKATSGAGGISAVNYLLSLIPHTLVDAFAKGDIVQVLIISILAGLALNLSVGPDSVLLRGMDEAQKVLFRMLGFIMKLAPLGAFGAMAAAVGSYGGVTLLYLLKVIVLYYAASLLFVFGVLSSITWMIGLPYFSVLKLIRDEMLLIFGTASSEVAFPRLVEKLQRAGCDEAVVGFVLPAGYSFNLDGTSIYMAIAVGFIAQATDTPFSLWQQLGLLAILSLTSKGGTTVAGGAFVKLAATLQSVRSLPVAGLGLLFGIDRVMAIATALVNVVGNTVAVFAIARWEGAFDAEAFHRETGGQARSSLLKLQKPAAQAAVAQDALTH</sequence>
<evidence type="ECO:0000256" key="8">
    <source>
        <dbReference type="ARBA" id="ARBA00053346"/>
    </source>
</evidence>
<name>A0AA42BH68_9RALS</name>
<proteinExistence type="predicted"/>
<dbReference type="Proteomes" id="UP001162793">
    <property type="component" value="Unassembled WGS sequence"/>
</dbReference>
<evidence type="ECO:0000256" key="5">
    <source>
        <dbReference type="ARBA" id="ARBA00022847"/>
    </source>
</evidence>
<dbReference type="PANTHER" id="PTHR42865">
    <property type="entry name" value="PROTON/GLUTAMATE-ASPARTATE SYMPORTER"/>
    <property type="match status" value="1"/>
</dbReference>
<keyword evidence="5" id="KW-0769">Symport</keyword>
<dbReference type="Pfam" id="PF00375">
    <property type="entry name" value="SDF"/>
    <property type="match status" value="1"/>
</dbReference>
<feature type="transmembrane region" description="Helical" evidence="9">
    <location>
        <begin position="76"/>
        <end position="97"/>
    </location>
</feature>
<feature type="transmembrane region" description="Helical" evidence="9">
    <location>
        <begin position="35"/>
        <end position="56"/>
    </location>
</feature>
<dbReference type="FunFam" id="1.10.3860.10:FF:000001">
    <property type="entry name" value="C4-dicarboxylate transport protein"/>
    <property type="match status" value="1"/>
</dbReference>
<evidence type="ECO:0000256" key="6">
    <source>
        <dbReference type="ARBA" id="ARBA00022989"/>
    </source>
</evidence>
<dbReference type="InterPro" id="IPR001991">
    <property type="entry name" value="Na-dicarboxylate_symporter"/>
</dbReference>
<keyword evidence="11" id="KW-1185">Reference proteome</keyword>
<keyword evidence="4 9" id="KW-0812">Transmembrane</keyword>
<dbReference type="GO" id="GO:0015138">
    <property type="term" value="F:fumarate transmembrane transporter activity"/>
    <property type="evidence" value="ECO:0007669"/>
    <property type="project" value="TreeGrafter"/>
</dbReference>
<keyword evidence="3" id="KW-1003">Cell membrane</keyword>
<evidence type="ECO:0000256" key="1">
    <source>
        <dbReference type="ARBA" id="ARBA00004651"/>
    </source>
</evidence>
<evidence type="ECO:0000256" key="7">
    <source>
        <dbReference type="ARBA" id="ARBA00023136"/>
    </source>
</evidence>
<keyword evidence="6 9" id="KW-1133">Transmembrane helix</keyword>
<dbReference type="GO" id="GO:0005886">
    <property type="term" value="C:plasma membrane"/>
    <property type="evidence" value="ECO:0007669"/>
    <property type="project" value="UniProtKB-SubCell"/>
</dbReference>
<comment type="subcellular location">
    <subcellularLocation>
        <location evidence="1">Cell membrane</location>
        <topology evidence="1">Multi-pass membrane protein</topology>
    </subcellularLocation>
</comment>
<keyword evidence="2" id="KW-0813">Transport</keyword>
<feature type="transmembrane region" description="Helical" evidence="9">
    <location>
        <begin position="147"/>
        <end position="171"/>
    </location>
</feature>
<dbReference type="InterPro" id="IPR036458">
    <property type="entry name" value="Na:dicarbo_symporter_sf"/>
</dbReference>
<comment type="function">
    <text evidence="8">Responsible for the transport of dicarboxylates such as succinate, fumarate, and malate from the periplasm across the membrane.</text>
</comment>
<dbReference type="GO" id="GO:0070778">
    <property type="term" value="P:L-aspartate transmembrane transport"/>
    <property type="evidence" value="ECO:0007669"/>
    <property type="project" value="TreeGrafter"/>
</dbReference>
<feature type="transmembrane region" description="Helical" evidence="9">
    <location>
        <begin position="192"/>
        <end position="216"/>
    </location>
</feature>
<evidence type="ECO:0000256" key="4">
    <source>
        <dbReference type="ARBA" id="ARBA00022692"/>
    </source>
</evidence>
<dbReference type="PRINTS" id="PR00173">
    <property type="entry name" value="EDTRNSPORT"/>
</dbReference>
<evidence type="ECO:0000256" key="3">
    <source>
        <dbReference type="ARBA" id="ARBA00022475"/>
    </source>
</evidence>
<evidence type="ECO:0000256" key="2">
    <source>
        <dbReference type="ARBA" id="ARBA00022448"/>
    </source>
</evidence>
<evidence type="ECO:0000256" key="9">
    <source>
        <dbReference type="SAM" id="Phobius"/>
    </source>
</evidence>
<accession>A0AA42BH68</accession>
<keyword evidence="7 9" id="KW-0472">Membrane</keyword>
<dbReference type="GO" id="GO:0015366">
    <property type="term" value="F:malate:proton symporter activity"/>
    <property type="evidence" value="ECO:0007669"/>
    <property type="project" value="TreeGrafter"/>
</dbReference>
<dbReference type="EMBL" id="JAMYWC010000002">
    <property type="protein sequence ID" value="MCP1172499.1"/>
    <property type="molecule type" value="Genomic_DNA"/>
</dbReference>
<dbReference type="SUPFAM" id="SSF118215">
    <property type="entry name" value="Proton glutamate symport protein"/>
    <property type="match status" value="1"/>
</dbReference>
<dbReference type="PROSITE" id="PS51257">
    <property type="entry name" value="PROKAR_LIPOPROTEIN"/>
    <property type="match status" value="1"/>
</dbReference>
<dbReference type="AlphaFoldDB" id="A0AA42BH68"/>
<organism evidence="10 11">
    <name type="scientific">Ralstonia chuxiongensis</name>
    <dbReference type="NCBI Taxonomy" id="2957504"/>
    <lineage>
        <taxon>Bacteria</taxon>
        <taxon>Pseudomonadati</taxon>
        <taxon>Pseudomonadota</taxon>
        <taxon>Betaproteobacteria</taxon>
        <taxon>Burkholderiales</taxon>
        <taxon>Burkholderiaceae</taxon>
        <taxon>Ralstonia</taxon>
    </lineage>
</organism>
<feature type="transmembrane region" description="Helical" evidence="9">
    <location>
        <begin position="7"/>
        <end position="29"/>
    </location>
</feature>
<evidence type="ECO:0000313" key="11">
    <source>
        <dbReference type="Proteomes" id="UP001162793"/>
    </source>
</evidence>
<dbReference type="Gene3D" id="1.10.3860.10">
    <property type="entry name" value="Sodium:dicarboxylate symporter"/>
    <property type="match status" value="1"/>
</dbReference>
<reference evidence="11" key="1">
    <citation type="journal article" date="2023" name="Front. Microbiol.">
        <title>Ralstonia chuxiongensis sp. nov., Ralstonia mojiangensis sp. nov., and Ralstonia soli sp. nov., isolated from tobacco fields, are three novel species in the family Burkholderiaceae.</title>
        <authorList>
            <person name="Lu C.H."/>
            <person name="Zhang Y.Y."/>
            <person name="Jiang N."/>
            <person name="Chen W."/>
            <person name="Shao X."/>
            <person name="Zhao Z.M."/>
            <person name="Lu W.L."/>
            <person name="Hu X."/>
            <person name="Xi Y.X."/>
            <person name="Zou S.Y."/>
            <person name="Wei Q.J."/>
            <person name="Lin Z.L."/>
            <person name="Gong L."/>
            <person name="Gai X.T."/>
            <person name="Zhang L.Q."/>
            <person name="Li J.Y."/>
            <person name="Jin Y."/>
            <person name="Xia Z.Y."/>
        </authorList>
    </citation>
    <scope>NUCLEOTIDE SEQUENCE [LARGE SCALE GENOMIC DNA]</scope>
    <source>
        <strain evidence="11">21YRMH01-3</strain>
    </source>
</reference>
<dbReference type="PANTHER" id="PTHR42865:SF1">
    <property type="entry name" value="AEROBIC C4-DICARBOXYLATE TRANSPORT PROTEIN"/>
    <property type="match status" value="1"/>
</dbReference>